<keyword evidence="2" id="KW-0472">Membrane</keyword>
<dbReference type="AlphaFoldDB" id="A0A9P9GU32"/>
<evidence type="ECO:0000256" key="1">
    <source>
        <dbReference type="SAM" id="MobiDB-lite"/>
    </source>
</evidence>
<dbReference type="Proteomes" id="UP000736672">
    <property type="component" value="Unassembled WGS sequence"/>
</dbReference>
<accession>A0A9P9GU32</accession>
<feature type="compositionally biased region" description="Basic and acidic residues" evidence="1">
    <location>
        <begin position="130"/>
        <end position="141"/>
    </location>
</feature>
<feature type="region of interest" description="Disordered" evidence="1">
    <location>
        <begin position="106"/>
        <end position="147"/>
    </location>
</feature>
<keyword evidence="2" id="KW-1133">Transmembrane helix</keyword>
<evidence type="ECO:0000313" key="3">
    <source>
        <dbReference type="EMBL" id="KAH7244703.1"/>
    </source>
</evidence>
<reference evidence="3" key="1">
    <citation type="journal article" date="2021" name="Nat. Commun.">
        <title>Genetic determinants of endophytism in the Arabidopsis root mycobiome.</title>
        <authorList>
            <person name="Mesny F."/>
            <person name="Miyauchi S."/>
            <person name="Thiergart T."/>
            <person name="Pickel B."/>
            <person name="Atanasova L."/>
            <person name="Karlsson M."/>
            <person name="Huettel B."/>
            <person name="Barry K.W."/>
            <person name="Haridas S."/>
            <person name="Chen C."/>
            <person name="Bauer D."/>
            <person name="Andreopoulos W."/>
            <person name="Pangilinan J."/>
            <person name="LaButti K."/>
            <person name="Riley R."/>
            <person name="Lipzen A."/>
            <person name="Clum A."/>
            <person name="Drula E."/>
            <person name="Henrissat B."/>
            <person name="Kohler A."/>
            <person name="Grigoriev I.V."/>
            <person name="Martin F.M."/>
            <person name="Hacquard S."/>
        </authorList>
    </citation>
    <scope>NUCLEOTIDE SEQUENCE</scope>
    <source>
        <strain evidence="3">FSSC 5 MPI-SDFR-AT-0091</strain>
    </source>
</reference>
<evidence type="ECO:0000256" key="2">
    <source>
        <dbReference type="SAM" id="Phobius"/>
    </source>
</evidence>
<feature type="region of interest" description="Disordered" evidence="1">
    <location>
        <begin position="35"/>
        <end position="75"/>
    </location>
</feature>
<feature type="transmembrane region" description="Helical" evidence="2">
    <location>
        <begin position="12"/>
        <end position="31"/>
    </location>
</feature>
<sequence length="147" mass="17434">MRNTYIDLLHSSTTQLLATISLILNIALLNTKSTSTKPPLMARRRDTASEPPRSHRHHSSRQQPPPQRQRPIQQKECGFDWTPGIVLALLGALTLFNYDFDRYKKKHDGREREDWDDERGRRRYRSRSRRGSEDDYYDYGRGRKFSR</sequence>
<proteinExistence type="predicted"/>
<protein>
    <submittedName>
        <fullName evidence="3">Uncharacterized protein</fullName>
    </submittedName>
</protein>
<name>A0A9P9GU32_FUSSL</name>
<keyword evidence="2" id="KW-0812">Transmembrane</keyword>
<dbReference type="OrthoDB" id="4900573at2759"/>
<organism evidence="3 4">
    <name type="scientific">Fusarium solani</name>
    <name type="common">Filamentous fungus</name>
    <dbReference type="NCBI Taxonomy" id="169388"/>
    <lineage>
        <taxon>Eukaryota</taxon>
        <taxon>Fungi</taxon>
        <taxon>Dikarya</taxon>
        <taxon>Ascomycota</taxon>
        <taxon>Pezizomycotina</taxon>
        <taxon>Sordariomycetes</taxon>
        <taxon>Hypocreomycetidae</taxon>
        <taxon>Hypocreales</taxon>
        <taxon>Nectriaceae</taxon>
        <taxon>Fusarium</taxon>
        <taxon>Fusarium solani species complex</taxon>
    </lineage>
</organism>
<keyword evidence="4" id="KW-1185">Reference proteome</keyword>
<evidence type="ECO:0000313" key="4">
    <source>
        <dbReference type="Proteomes" id="UP000736672"/>
    </source>
</evidence>
<comment type="caution">
    <text evidence="3">The sequence shown here is derived from an EMBL/GenBank/DDBJ whole genome shotgun (WGS) entry which is preliminary data.</text>
</comment>
<feature type="transmembrane region" description="Helical" evidence="2">
    <location>
        <begin position="81"/>
        <end position="100"/>
    </location>
</feature>
<gene>
    <name evidence="3" type="ORF">B0J15DRAFT_500597</name>
</gene>
<dbReference type="EMBL" id="JAGTJS010000017">
    <property type="protein sequence ID" value="KAH7244703.1"/>
    <property type="molecule type" value="Genomic_DNA"/>
</dbReference>